<reference evidence="1 2" key="1">
    <citation type="submission" date="2017-04" db="EMBL/GenBank/DDBJ databases">
        <authorList>
            <person name="Afonso C.L."/>
            <person name="Miller P.J."/>
            <person name="Scott M.A."/>
            <person name="Spackman E."/>
            <person name="Goraichik I."/>
            <person name="Dimitrov K.M."/>
            <person name="Suarez D.L."/>
            <person name="Swayne D.E."/>
        </authorList>
    </citation>
    <scope>NUCLEOTIDE SEQUENCE [LARGE SCALE GENOMIC DNA]</scope>
    <source>
        <strain evidence="1 2">USBA 355</strain>
    </source>
</reference>
<sequence>MPEGASRPPGRGASRSVRPAWLSLTRPRPASRFCEIGWLVDTEKAGLIYGAPRALGRRPDALAAEQRGPNPKGVTRCPALNDLEAKTFEVPCPVDLSLRLVQDDKGKLRITGTATGQGSVNRQHLARMVFLLQRERWRDPRYPVVQVVAPYRFVADEEVWLNQLPPYDHWRETPWPGLLIGGRFPIDVWPRSLMWALEWRDISKPLEIRRGEPWFYLRFETAVPARPVRLVEAEMTEALRRHCQALDGVTNYVGQTFQLFAEARARRPKQLLTRAERPNRRG</sequence>
<dbReference type="EMBL" id="FWZX01000033">
    <property type="protein sequence ID" value="SMF74831.1"/>
    <property type="molecule type" value="Genomic_DNA"/>
</dbReference>
<proteinExistence type="predicted"/>
<dbReference type="RefSeq" id="WP_085125820.1">
    <property type="nucleotide sequence ID" value="NZ_FWZX01000033.1"/>
</dbReference>
<evidence type="ECO:0000313" key="1">
    <source>
        <dbReference type="EMBL" id="SMF74831.1"/>
    </source>
</evidence>
<dbReference type="Proteomes" id="UP000192917">
    <property type="component" value="Unassembled WGS sequence"/>
</dbReference>
<organism evidence="1 2">
    <name type="scientific">Tistlia consotensis USBA 355</name>
    <dbReference type="NCBI Taxonomy" id="560819"/>
    <lineage>
        <taxon>Bacteria</taxon>
        <taxon>Pseudomonadati</taxon>
        <taxon>Pseudomonadota</taxon>
        <taxon>Alphaproteobacteria</taxon>
        <taxon>Rhodospirillales</taxon>
        <taxon>Rhodovibrionaceae</taxon>
        <taxon>Tistlia</taxon>
    </lineage>
</organism>
<dbReference type="AlphaFoldDB" id="A0A1Y6CMD7"/>
<evidence type="ECO:0000313" key="2">
    <source>
        <dbReference type="Proteomes" id="UP000192917"/>
    </source>
</evidence>
<keyword evidence="2" id="KW-1185">Reference proteome</keyword>
<protein>
    <submittedName>
        <fullName evidence="1">Uncharacterized protein</fullName>
    </submittedName>
</protein>
<accession>A0A1Y6CMD7</accession>
<dbReference type="STRING" id="560819.SAMN05428998_13347"/>
<name>A0A1Y6CMD7_9PROT</name>
<gene>
    <name evidence="1" type="ORF">SAMN05428998_13347</name>
</gene>